<dbReference type="EMBL" id="JADFFL010000003">
    <property type="protein sequence ID" value="MBE9661877.1"/>
    <property type="molecule type" value="Genomic_DNA"/>
</dbReference>
<evidence type="ECO:0000256" key="4">
    <source>
        <dbReference type="ARBA" id="ARBA00023136"/>
    </source>
</evidence>
<organism evidence="7 8">
    <name type="scientific">Mucilaginibacter myungsuensis</name>
    <dbReference type="NCBI Taxonomy" id="649104"/>
    <lineage>
        <taxon>Bacteria</taxon>
        <taxon>Pseudomonadati</taxon>
        <taxon>Bacteroidota</taxon>
        <taxon>Sphingobacteriia</taxon>
        <taxon>Sphingobacteriales</taxon>
        <taxon>Sphingobacteriaceae</taxon>
        <taxon>Mucilaginibacter</taxon>
    </lineage>
</organism>
<feature type="transmembrane region" description="Helical" evidence="5">
    <location>
        <begin position="160"/>
        <end position="181"/>
    </location>
</feature>
<dbReference type="CDD" id="cd17319">
    <property type="entry name" value="MFS_ExuT_GudP_like"/>
    <property type="match status" value="1"/>
</dbReference>
<comment type="caution">
    <text evidence="7">The sequence shown here is derived from an EMBL/GenBank/DDBJ whole genome shotgun (WGS) entry which is preliminary data.</text>
</comment>
<dbReference type="PANTHER" id="PTHR11662:SF285">
    <property type="entry name" value="HEXURONATE TRANSPORTER"/>
    <property type="match status" value="1"/>
</dbReference>
<dbReference type="InterPro" id="IPR011701">
    <property type="entry name" value="MFS"/>
</dbReference>
<feature type="transmembrane region" description="Helical" evidence="5">
    <location>
        <begin position="80"/>
        <end position="100"/>
    </location>
</feature>
<dbReference type="Gene3D" id="1.20.1250.20">
    <property type="entry name" value="MFS general substrate transporter like domains"/>
    <property type="match status" value="2"/>
</dbReference>
<evidence type="ECO:0000259" key="6">
    <source>
        <dbReference type="PROSITE" id="PS50850"/>
    </source>
</evidence>
<protein>
    <submittedName>
        <fullName evidence="7">MFS transporter</fullName>
    </submittedName>
</protein>
<feature type="transmembrane region" description="Helical" evidence="5">
    <location>
        <begin position="187"/>
        <end position="207"/>
    </location>
</feature>
<evidence type="ECO:0000256" key="2">
    <source>
        <dbReference type="ARBA" id="ARBA00022692"/>
    </source>
</evidence>
<evidence type="ECO:0000313" key="8">
    <source>
        <dbReference type="Proteomes" id="UP000622475"/>
    </source>
</evidence>
<evidence type="ECO:0000256" key="3">
    <source>
        <dbReference type="ARBA" id="ARBA00022989"/>
    </source>
</evidence>
<proteinExistence type="predicted"/>
<gene>
    <name evidence="7" type="ORF">IRJ16_08265</name>
</gene>
<evidence type="ECO:0000256" key="5">
    <source>
        <dbReference type="SAM" id="Phobius"/>
    </source>
</evidence>
<feature type="transmembrane region" description="Helical" evidence="5">
    <location>
        <begin position="423"/>
        <end position="442"/>
    </location>
</feature>
<keyword evidence="8" id="KW-1185">Reference proteome</keyword>
<feature type="transmembrane region" description="Helical" evidence="5">
    <location>
        <begin position="49"/>
        <end position="68"/>
    </location>
</feature>
<feature type="transmembrane region" description="Helical" evidence="5">
    <location>
        <begin position="7"/>
        <end position="26"/>
    </location>
</feature>
<dbReference type="InterPro" id="IPR050382">
    <property type="entry name" value="MFS_Na/Anion_cotransporter"/>
</dbReference>
<accession>A0A929KWA3</accession>
<feature type="transmembrane region" description="Helical" evidence="5">
    <location>
        <begin position="106"/>
        <end position="125"/>
    </location>
</feature>
<dbReference type="AlphaFoldDB" id="A0A929KWA3"/>
<dbReference type="SUPFAM" id="SSF103473">
    <property type="entry name" value="MFS general substrate transporter"/>
    <property type="match status" value="1"/>
</dbReference>
<sequence>MTVTKVGSYRWTICALIFFATTINYLDRQVLSLLKPTLEEKFGWSNSDYADIASVFQLTYAIALLFAGRIVDKLGTKKGYAWAIVIWSIGAIIHALAIPIGEKLNMILGIVGIAAMPVSILGFMFSRAILGLGEAGNFPAAIKATAEYFPKKERSFATGIFNSGTNVGAILAPLSVPWIATNWGWEAAFLVIGAIGFLWLIFWQIMYQRPDQQPRLSKAELDYINSDQEDHKAPVAAGGDEKVSWSKLLTYRQTWAFTFGKFMTDGVWWFFLFWLPAYLKDQYHITGLAVQGPLTVLYSMTMFGSIGGGWFPAYFIKKGYAAYDGRMKAMLMIAFFPLVVLAAQPLGSISYWLPVILIGVGASAHQAWSANIFTTVSDMFPKRAVGSVVGIGGMAGGLGGVLVTKVGGYLFDHYKALGHIETGYTIMFTFCAVAYLIAWTVMKTLVPKYKLVEL</sequence>
<feature type="transmembrane region" description="Helical" evidence="5">
    <location>
        <begin position="352"/>
        <end position="373"/>
    </location>
</feature>
<comment type="subcellular location">
    <subcellularLocation>
        <location evidence="1">Membrane</location>
        <topology evidence="1">Multi-pass membrane protein</topology>
    </subcellularLocation>
</comment>
<feature type="domain" description="Major facilitator superfamily (MFS) profile" evidence="6">
    <location>
        <begin position="13"/>
        <end position="450"/>
    </location>
</feature>
<dbReference type="Pfam" id="PF07690">
    <property type="entry name" value="MFS_1"/>
    <property type="match status" value="1"/>
</dbReference>
<evidence type="ECO:0000256" key="1">
    <source>
        <dbReference type="ARBA" id="ARBA00004141"/>
    </source>
</evidence>
<keyword evidence="4 5" id="KW-0472">Membrane</keyword>
<evidence type="ECO:0000313" key="7">
    <source>
        <dbReference type="EMBL" id="MBE9661877.1"/>
    </source>
</evidence>
<dbReference type="PANTHER" id="PTHR11662">
    <property type="entry name" value="SOLUTE CARRIER FAMILY 17"/>
    <property type="match status" value="1"/>
</dbReference>
<dbReference type="RefSeq" id="WP_194111084.1">
    <property type="nucleotide sequence ID" value="NZ_JADFFL010000003.1"/>
</dbReference>
<dbReference type="GO" id="GO:0016020">
    <property type="term" value="C:membrane"/>
    <property type="evidence" value="ECO:0007669"/>
    <property type="project" value="UniProtKB-SubCell"/>
</dbReference>
<feature type="transmembrane region" description="Helical" evidence="5">
    <location>
        <begin position="328"/>
        <end position="346"/>
    </location>
</feature>
<keyword evidence="3 5" id="KW-1133">Transmembrane helix</keyword>
<keyword evidence="2 5" id="KW-0812">Transmembrane</keyword>
<dbReference type="InterPro" id="IPR036259">
    <property type="entry name" value="MFS_trans_sf"/>
</dbReference>
<dbReference type="PROSITE" id="PS50850">
    <property type="entry name" value="MFS"/>
    <property type="match status" value="1"/>
</dbReference>
<dbReference type="Proteomes" id="UP000622475">
    <property type="component" value="Unassembled WGS sequence"/>
</dbReference>
<feature type="transmembrane region" description="Helical" evidence="5">
    <location>
        <begin position="295"/>
        <end position="316"/>
    </location>
</feature>
<dbReference type="GO" id="GO:0015134">
    <property type="term" value="F:hexuronate transmembrane transporter activity"/>
    <property type="evidence" value="ECO:0007669"/>
    <property type="project" value="TreeGrafter"/>
</dbReference>
<name>A0A929KWA3_9SPHI</name>
<dbReference type="InterPro" id="IPR020846">
    <property type="entry name" value="MFS_dom"/>
</dbReference>
<feature type="transmembrane region" description="Helical" evidence="5">
    <location>
        <begin position="255"/>
        <end position="275"/>
    </location>
</feature>
<reference evidence="7" key="1">
    <citation type="submission" date="2020-10" db="EMBL/GenBank/DDBJ databases">
        <title>Mucilaginibacter mali sp. nov., isolated from rhizosphere soil of apple orchard.</title>
        <authorList>
            <person name="Lee J.-S."/>
            <person name="Kim H.S."/>
            <person name="Kim J.-S."/>
        </authorList>
    </citation>
    <scope>NUCLEOTIDE SEQUENCE</scope>
    <source>
        <strain evidence="7">KCTC 22746</strain>
    </source>
</reference>
<feature type="transmembrane region" description="Helical" evidence="5">
    <location>
        <begin position="385"/>
        <end position="403"/>
    </location>
</feature>